<dbReference type="AlphaFoldDB" id="Q6YUY1"/>
<reference evidence="4" key="3">
    <citation type="journal article" date="2005" name="Nature">
        <title>The map-based sequence of the rice genome.</title>
        <authorList>
            <consortium name="International rice genome sequencing project (IRGSP)"/>
            <person name="Matsumoto T."/>
            <person name="Wu J."/>
            <person name="Kanamori H."/>
            <person name="Katayose Y."/>
            <person name="Fujisawa M."/>
            <person name="Namiki N."/>
            <person name="Mizuno H."/>
            <person name="Yamamoto K."/>
            <person name="Antonio B.A."/>
            <person name="Baba T."/>
            <person name="Sakata K."/>
            <person name="Nagamura Y."/>
            <person name="Aoki H."/>
            <person name="Arikawa K."/>
            <person name="Arita K."/>
            <person name="Bito T."/>
            <person name="Chiden Y."/>
            <person name="Fujitsuka N."/>
            <person name="Fukunaka R."/>
            <person name="Hamada M."/>
            <person name="Harada C."/>
            <person name="Hayashi A."/>
            <person name="Hijishita S."/>
            <person name="Honda M."/>
            <person name="Hosokawa S."/>
            <person name="Ichikawa Y."/>
            <person name="Idonuma A."/>
            <person name="Iijima M."/>
            <person name="Ikeda M."/>
            <person name="Ikeno M."/>
            <person name="Ito K."/>
            <person name="Ito S."/>
            <person name="Ito T."/>
            <person name="Ito Y."/>
            <person name="Ito Y."/>
            <person name="Iwabuchi A."/>
            <person name="Kamiya K."/>
            <person name="Karasawa W."/>
            <person name="Kurita K."/>
            <person name="Katagiri S."/>
            <person name="Kikuta A."/>
            <person name="Kobayashi H."/>
            <person name="Kobayashi N."/>
            <person name="Machita K."/>
            <person name="Maehara T."/>
            <person name="Masukawa M."/>
            <person name="Mizubayashi T."/>
            <person name="Mukai Y."/>
            <person name="Nagasaki H."/>
            <person name="Nagata Y."/>
            <person name="Naito S."/>
            <person name="Nakashima M."/>
            <person name="Nakama Y."/>
            <person name="Nakamichi Y."/>
            <person name="Nakamura M."/>
            <person name="Meguro A."/>
            <person name="Negishi M."/>
            <person name="Ohta I."/>
            <person name="Ohta T."/>
            <person name="Okamoto M."/>
            <person name="Ono N."/>
            <person name="Saji S."/>
            <person name="Sakaguchi M."/>
            <person name="Sakai K."/>
            <person name="Shibata M."/>
            <person name="Shimokawa T."/>
            <person name="Song J."/>
            <person name="Takazaki Y."/>
            <person name="Terasawa K."/>
            <person name="Tsugane M."/>
            <person name="Tsuji K."/>
            <person name="Ueda S."/>
            <person name="Waki K."/>
            <person name="Yamagata H."/>
            <person name="Yamamoto M."/>
            <person name="Yamamoto S."/>
            <person name="Yamane H."/>
            <person name="Yoshiki S."/>
            <person name="Yoshihara R."/>
            <person name="Yukawa K."/>
            <person name="Zhong H."/>
            <person name="Yano M."/>
            <person name="Yuan Q."/>
            <person name="Ouyang S."/>
            <person name="Liu J."/>
            <person name="Jones K.M."/>
            <person name="Gansberger K."/>
            <person name="Moffat K."/>
            <person name="Hill J."/>
            <person name="Bera J."/>
            <person name="Fadrosh D."/>
            <person name="Jin S."/>
            <person name="Johri S."/>
            <person name="Kim M."/>
            <person name="Overton L."/>
            <person name="Reardon M."/>
            <person name="Tsitrin T."/>
            <person name="Vuong H."/>
            <person name="Weaver B."/>
            <person name="Ciecko A."/>
            <person name="Tallon L."/>
            <person name="Jackson J."/>
            <person name="Pai G."/>
            <person name="Aken S.V."/>
            <person name="Utterback T."/>
            <person name="Reidmuller S."/>
            <person name="Feldblyum T."/>
            <person name="Hsiao J."/>
            <person name="Zismann V."/>
            <person name="Iobst S."/>
            <person name="de Vazeille A.R."/>
            <person name="Buell C.R."/>
            <person name="Ying K."/>
            <person name="Li Y."/>
            <person name="Lu T."/>
            <person name="Huang Y."/>
            <person name="Zhao Q."/>
            <person name="Feng Q."/>
            <person name="Zhang L."/>
            <person name="Zhu J."/>
            <person name="Weng Q."/>
            <person name="Mu J."/>
            <person name="Lu Y."/>
            <person name="Fan D."/>
            <person name="Liu Y."/>
            <person name="Guan J."/>
            <person name="Zhang Y."/>
            <person name="Yu S."/>
            <person name="Liu X."/>
            <person name="Zhang Y."/>
            <person name="Hong G."/>
            <person name="Han B."/>
            <person name="Choisne N."/>
            <person name="Demange N."/>
            <person name="Orjeda G."/>
            <person name="Samain S."/>
            <person name="Cattolico L."/>
            <person name="Pelletier E."/>
            <person name="Couloux A."/>
            <person name="Segurens B."/>
            <person name="Wincker P."/>
            <person name="D'Hont A."/>
            <person name="Scarpelli C."/>
            <person name="Weissenbach J."/>
            <person name="Salanoubat M."/>
            <person name="Quetier F."/>
            <person name="Yu Y."/>
            <person name="Kim H.R."/>
            <person name="Rambo T."/>
            <person name="Currie J."/>
            <person name="Collura K."/>
            <person name="Luo M."/>
            <person name="Yang T."/>
            <person name="Ammiraju J.S.S."/>
            <person name="Engler F."/>
            <person name="Soderlund C."/>
            <person name="Wing R.A."/>
            <person name="Palmer L.E."/>
            <person name="de la Bastide M."/>
            <person name="Spiegel L."/>
            <person name="Nascimento L."/>
            <person name="Zutavern T."/>
            <person name="O'Shaughnessy A."/>
            <person name="Dike S."/>
            <person name="Dedhia N."/>
            <person name="Preston R."/>
            <person name="Balija V."/>
            <person name="McCombie W.R."/>
            <person name="Chow T."/>
            <person name="Chen H."/>
            <person name="Chung M."/>
            <person name="Chen C."/>
            <person name="Shaw J."/>
            <person name="Wu H."/>
            <person name="Hsiao K."/>
            <person name="Chao Y."/>
            <person name="Chu M."/>
            <person name="Cheng C."/>
            <person name="Hour A."/>
            <person name="Lee P."/>
            <person name="Lin S."/>
            <person name="Lin Y."/>
            <person name="Liou J."/>
            <person name="Liu S."/>
            <person name="Hsing Y."/>
            <person name="Raghuvanshi S."/>
            <person name="Mohanty A."/>
            <person name="Bharti A.K."/>
            <person name="Gaur A."/>
            <person name="Gupta V."/>
            <person name="Kumar D."/>
            <person name="Ravi V."/>
            <person name="Vij S."/>
            <person name="Kapur A."/>
            <person name="Khurana P."/>
            <person name="Khurana P."/>
            <person name="Khurana J.P."/>
            <person name="Tyagi A.K."/>
            <person name="Gaikwad K."/>
            <person name="Singh A."/>
            <person name="Dalal V."/>
            <person name="Srivastava S."/>
            <person name="Dixit A."/>
            <person name="Pal A.K."/>
            <person name="Ghazi I.A."/>
            <person name="Yadav M."/>
            <person name="Pandit A."/>
            <person name="Bhargava A."/>
            <person name="Sureshbabu K."/>
            <person name="Batra K."/>
            <person name="Sharma T.R."/>
            <person name="Mohapatra T."/>
            <person name="Singh N.K."/>
            <person name="Messing J."/>
            <person name="Nelson A.B."/>
            <person name="Fuks G."/>
            <person name="Kavchok S."/>
            <person name="Keizer G."/>
            <person name="Linton E."/>
            <person name="Llaca V."/>
            <person name="Song R."/>
            <person name="Tanyolac B."/>
            <person name="Young S."/>
            <person name="Ho-Il K."/>
            <person name="Hahn J.H."/>
            <person name="Sangsakoo G."/>
            <person name="Vanavichit A."/>
            <person name="de Mattos Luiz.A.T."/>
            <person name="Zimmer P.D."/>
            <person name="Malone G."/>
            <person name="Dellagostin O."/>
            <person name="de Oliveira A.C."/>
            <person name="Bevan M."/>
            <person name="Bancroft I."/>
            <person name="Minx P."/>
            <person name="Cordum H."/>
            <person name="Wilson R."/>
            <person name="Cheng Z."/>
            <person name="Jin W."/>
            <person name="Jiang J."/>
            <person name="Leong S.A."/>
            <person name="Iwama H."/>
            <person name="Gojobori T."/>
            <person name="Itoh T."/>
            <person name="Niimura Y."/>
            <person name="Fujii Y."/>
            <person name="Habara T."/>
            <person name="Sakai H."/>
            <person name="Sato Y."/>
            <person name="Wilson G."/>
            <person name="Kumar K."/>
            <person name="McCouch S."/>
            <person name="Juretic N."/>
            <person name="Hoen D."/>
            <person name="Wright S."/>
            <person name="Bruskiewich R."/>
            <person name="Bureau T."/>
            <person name="Miyao A."/>
            <person name="Hirochika H."/>
            <person name="Nishikawa T."/>
            <person name="Kadowaki K."/>
            <person name="Sugiura M."/>
            <person name="Burr B."/>
            <person name="Sasaki T."/>
        </authorList>
    </citation>
    <scope>NUCLEOTIDE SEQUENCE [LARGE SCALE GENOMIC DNA]</scope>
    <source>
        <strain evidence="4">cv. Nipponbare</strain>
    </source>
</reference>
<evidence type="ECO:0000313" key="4">
    <source>
        <dbReference type="Proteomes" id="UP000000763"/>
    </source>
</evidence>
<reference evidence="3" key="2">
    <citation type="submission" date="2002-10" db="EMBL/GenBank/DDBJ databases">
        <title>Oryza sativa nipponbare(GA3) genomic DNA, chromosome 2, BAC clone:OSJNBa0078N11.</title>
        <authorList>
            <person name="Sasaki T."/>
            <person name="Matsumoto T."/>
            <person name="Katayose Y."/>
        </authorList>
    </citation>
    <scope>NUCLEOTIDE SEQUENCE</scope>
</reference>
<feature type="region of interest" description="Disordered" evidence="1">
    <location>
        <begin position="1"/>
        <end position="43"/>
    </location>
</feature>
<reference evidence="2" key="1">
    <citation type="submission" date="2002-09" db="EMBL/GenBank/DDBJ databases">
        <title>Oryza sativa nipponbare(GA3) genomic DNA, chromosome 2, BAC clone:OSJNBb0024K03.</title>
        <authorList>
            <person name="Sasaki T."/>
            <person name="Matsumoto T."/>
            <person name="Katayose Y."/>
        </authorList>
    </citation>
    <scope>NUCLEOTIDE SEQUENCE</scope>
</reference>
<sequence length="93" mass="10123">MGRWPPSSEEGARSGQWSAKSAGGRCDDPAAITTSNPRATVLSPPPFLIHFRRYRPQAGDFADNRSGDDEAGERREEGCGGRRWVSSVSSWGE</sequence>
<evidence type="ECO:0000313" key="2">
    <source>
        <dbReference type="EMBL" id="BAD16329.1"/>
    </source>
</evidence>
<dbReference type="Proteomes" id="UP000000763">
    <property type="component" value="Chromosome 2"/>
</dbReference>
<feature type="compositionally biased region" description="Basic and acidic residues" evidence="1">
    <location>
        <begin position="62"/>
        <end position="80"/>
    </location>
</feature>
<organism evidence="3 4">
    <name type="scientific">Oryza sativa subsp. japonica</name>
    <name type="common">Rice</name>
    <dbReference type="NCBI Taxonomy" id="39947"/>
    <lineage>
        <taxon>Eukaryota</taxon>
        <taxon>Viridiplantae</taxon>
        <taxon>Streptophyta</taxon>
        <taxon>Embryophyta</taxon>
        <taxon>Tracheophyta</taxon>
        <taxon>Spermatophyta</taxon>
        <taxon>Magnoliopsida</taxon>
        <taxon>Liliopsida</taxon>
        <taxon>Poales</taxon>
        <taxon>Poaceae</taxon>
        <taxon>BOP clade</taxon>
        <taxon>Oryzoideae</taxon>
        <taxon>Oryzeae</taxon>
        <taxon>Oryzinae</taxon>
        <taxon>Oryza</taxon>
        <taxon>Oryza sativa</taxon>
    </lineage>
</organism>
<name>Q6YUY1_ORYSJ</name>
<accession>Q6YUY1</accession>
<evidence type="ECO:0000256" key="1">
    <source>
        <dbReference type="SAM" id="MobiDB-lite"/>
    </source>
</evidence>
<feature type="region of interest" description="Disordered" evidence="1">
    <location>
        <begin position="58"/>
        <end position="93"/>
    </location>
</feature>
<dbReference type="EMBL" id="AP005848">
    <property type="protein sequence ID" value="BAD16439.1"/>
    <property type="molecule type" value="Genomic_DNA"/>
</dbReference>
<gene>
    <name evidence="3" type="ORF">OSJNBa0078N11.10</name>
    <name evidence="2" type="ORF">OSJNBb0024K03.22</name>
</gene>
<reference evidence="4" key="4">
    <citation type="journal article" date="2008" name="Nucleic Acids Res.">
        <title>The rice annotation project database (RAP-DB): 2008 update.</title>
        <authorList>
            <consortium name="The rice annotation project (RAP)"/>
        </authorList>
    </citation>
    <scope>GENOME REANNOTATION</scope>
    <source>
        <strain evidence="4">cv. Nipponbare</strain>
    </source>
</reference>
<proteinExistence type="predicted"/>
<dbReference type="EMBL" id="AP005733">
    <property type="protein sequence ID" value="BAD16329.1"/>
    <property type="molecule type" value="Genomic_DNA"/>
</dbReference>
<protein>
    <submittedName>
        <fullName evidence="3">Uncharacterized protein</fullName>
    </submittedName>
</protein>
<evidence type="ECO:0000313" key="3">
    <source>
        <dbReference type="EMBL" id="BAD16439.1"/>
    </source>
</evidence>